<dbReference type="Proteomes" id="UP000887575">
    <property type="component" value="Unassembled WGS sequence"/>
</dbReference>
<sequence>MFPLNSLPLISKESILSAISADESLKLLLVNKEIREYILNNGPFTGKIKLIKLLAFKYWISDEQIRLTDFHVTVCDRGPDELNAQGVHRWDPSENEMPQVNCRQLSRTKPKAMEITLCSAREIPGENPSLFQFLPNVKAVHDLSVNTDKLSTLTLLLSHFCPQVEKELGITVESGASLESKEMQSTEKFLEKSLQICKQIEFFNPLPNFYDLLTKTGLEFITIFPRDWENFREALAICVTRGIPSRNPVATMFLRWENIGEVIEENRYEELMGNLLDFGFEVTEFDAQIWINRDRYKLRNEKDWSKKWIKEAYERMEGKFFKKIVDRRAIHCFVFFSEQLGIILTLKCG</sequence>
<evidence type="ECO:0000313" key="1">
    <source>
        <dbReference type="Proteomes" id="UP000887575"/>
    </source>
</evidence>
<proteinExistence type="predicted"/>
<organism evidence="1 2">
    <name type="scientific">Mesorhabditis belari</name>
    <dbReference type="NCBI Taxonomy" id="2138241"/>
    <lineage>
        <taxon>Eukaryota</taxon>
        <taxon>Metazoa</taxon>
        <taxon>Ecdysozoa</taxon>
        <taxon>Nematoda</taxon>
        <taxon>Chromadorea</taxon>
        <taxon>Rhabditida</taxon>
        <taxon>Rhabditina</taxon>
        <taxon>Rhabditomorpha</taxon>
        <taxon>Rhabditoidea</taxon>
        <taxon>Rhabditidae</taxon>
        <taxon>Mesorhabditinae</taxon>
        <taxon>Mesorhabditis</taxon>
    </lineage>
</organism>
<reference evidence="2" key="1">
    <citation type="submission" date="2024-02" db="UniProtKB">
        <authorList>
            <consortium name="WormBaseParasite"/>
        </authorList>
    </citation>
    <scope>IDENTIFICATION</scope>
</reference>
<dbReference type="AlphaFoldDB" id="A0AAF3FAR2"/>
<keyword evidence="1" id="KW-1185">Reference proteome</keyword>
<protein>
    <submittedName>
        <fullName evidence="2">F-box domain-containing protein</fullName>
    </submittedName>
</protein>
<dbReference type="WBParaSite" id="MBELARI_LOCUS4005">
    <property type="protein sequence ID" value="MBELARI_LOCUS4005"/>
    <property type="gene ID" value="MBELARI_LOCUS4005"/>
</dbReference>
<accession>A0AAF3FAR2</accession>
<name>A0AAF3FAR2_9BILA</name>
<evidence type="ECO:0000313" key="2">
    <source>
        <dbReference type="WBParaSite" id="MBELARI_LOCUS4005"/>
    </source>
</evidence>